<proteinExistence type="predicted"/>
<name>A0A7I8KGB6_SPIIN</name>
<dbReference type="PANTHER" id="PTHR39104:SF1">
    <property type="entry name" value="AMINO ACID-LIGASE"/>
    <property type="match status" value="1"/>
</dbReference>
<dbReference type="OrthoDB" id="751983at2759"/>
<organism evidence="2 3">
    <name type="scientific">Spirodela intermedia</name>
    <name type="common">Intermediate duckweed</name>
    <dbReference type="NCBI Taxonomy" id="51605"/>
    <lineage>
        <taxon>Eukaryota</taxon>
        <taxon>Viridiplantae</taxon>
        <taxon>Streptophyta</taxon>
        <taxon>Embryophyta</taxon>
        <taxon>Tracheophyta</taxon>
        <taxon>Spermatophyta</taxon>
        <taxon>Magnoliopsida</taxon>
        <taxon>Liliopsida</taxon>
        <taxon>Araceae</taxon>
        <taxon>Lemnoideae</taxon>
        <taxon>Spirodela</taxon>
    </lineage>
</organism>
<dbReference type="EMBL" id="LR746268">
    <property type="protein sequence ID" value="CAA7396224.1"/>
    <property type="molecule type" value="Genomic_DNA"/>
</dbReference>
<dbReference type="AlphaFoldDB" id="A0A7I8KGB6"/>
<evidence type="ECO:0000313" key="1">
    <source>
        <dbReference type="EMBL" id="CAA2620152.1"/>
    </source>
</evidence>
<evidence type="ECO:0000313" key="3">
    <source>
        <dbReference type="Proteomes" id="UP000663760"/>
    </source>
</evidence>
<reference evidence="2" key="1">
    <citation type="submission" date="2020-02" db="EMBL/GenBank/DDBJ databases">
        <authorList>
            <person name="Scholz U."/>
            <person name="Mascher M."/>
            <person name="Fiebig A."/>
        </authorList>
    </citation>
    <scope>NUCLEOTIDE SEQUENCE</scope>
</reference>
<gene>
    <name evidence="1" type="ORF">SI7747_05006321</name>
    <name evidence="2" type="ORF">SI8410_05006887</name>
</gene>
<keyword evidence="3" id="KW-1185">Reference proteome</keyword>
<dbReference type="Proteomes" id="UP000663760">
    <property type="component" value="Chromosome 5"/>
</dbReference>
<accession>A0A7I8KGB6</accession>
<dbReference type="EMBL" id="LR743592">
    <property type="protein sequence ID" value="CAA2620152.1"/>
    <property type="molecule type" value="Genomic_DNA"/>
</dbReference>
<dbReference type="PANTHER" id="PTHR39104">
    <property type="entry name" value="AMINO ACID-LIGASE"/>
    <property type="match status" value="1"/>
</dbReference>
<sequence>MMLCKGRSGTTVQLLVLPSPAATAARGGGTAAATGVGGGELVCLQLEEGWEERAVDLGTIGKALALEPLSIRLNGYMLGATAPDFVAISVTWGSLLSHFSARRLPTGCPAAGAAPNNERPMKREKICIKMTVTLDDDDGPAKERKSVAGSGVASNCLARHRTKRSREGDLVMAALPCKRAA</sequence>
<protein>
    <submittedName>
        <fullName evidence="2">Uncharacterized protein</fullName>
    </submittedName>
</protein>
<evidence type="ECO:0000313" key="2">
    <source>
        <dbReference type="EMBL" id="CAA7396224.1"/>
    </source>
</evidence>